<name>A0A246K5R8_9SPHN</name>
<dbReference type="PRINTS" id="PR00081">
    <property type="entry name" value="GDHRDH"/>
</dbReference>
<dbReference type="InterPro" id="IPR036291">
    <property type="entry name" value="NAD(P)-bd_dom_sf"/>
</dbReference>
<dbReference type="SMART" id="SM00822">
    <property type="entry name" value="PKS_KR"/>
    <property type="match status" value="1"/>
</dbReference>
<reference evidence="4 5" key="1">
    <citation type="journal article" date="2002" name="Int. J. Syst. Evol. Microbiol.">
        <title>Sphingopyxis witflariensis sp. nov., isolated from activated sludge.</title>
        <authorList>
            <person name="Kampfer P."/>
            <person name="Witzenberger R."/>
            <person name="Denner E.B."/>
            <person name="Busse H.J."/>
            <person name="Neef A."/>
        </authorList>
    </citation>
    <scope>NUCLEOTIDE SEQUENCE [LARGE SCALE GENOMIC DNA]</scope>
    <source>
        <strain evidence="4 5">DSM 14551</strain>
    </source>
</reference>
<keyword evidence="5" id="KW-1185">Reference proteome</keyword>
<dbReference type="PANTHER" id="PTHR42901:SF1">
    <property type="entry name" value="ALCOHOL DEHYDROGENASE"/>
    <property type="match status" value="1"/>
</dbReference>
<dbReference type="EMBL" id="NISJ01000001">
    <property type="protein sequence ID" value="OWR01361.1"/>
    <property type="molecule type" value="Genomic_DNA"/>
</dbReference>
<protein>
    <submittedName>
        <fullName evidence="4">Oxidoreductase</fullName>
    </submittedName>
</protein>
<dbReference type="InterPro" id="IPR002347">
    <property type="entry name" value="SDR_fam"/>
</dbReference>
<evidence type="ECO:0000259" key="3">
    <source>
        <dbReference type="SMART" id="SM00822"/>
    </source>
</evidence>
<evidence type="ECO:0000256" key="2">
    <source>
        <dbReference type="ARBA" id="ARBA00023002"/>
    </source>
</evidence>
<dbReference type="GO" id="GO:0016491">
    <property type="term" value="F:oxidoreductase activity"/>
    <property type="evidence" value="ECO:0007669"/>
    <property type="project" value="UniProtKB-KW"/>
</dbReference>
<comment type="similarity">
    <text evidence="1">Belongs to the short-chain dehydrogenases/reductases (SDR) family.</text>
</comment>
<dbReference type="AlphaFoldDB" id="A0A246K5R8"/>
<dbReference type="Pfam" id="PF00106">
    <property type="entry name" value="adh_short"/>
    <property type="match status" value="1"/>
</dbReference>
<evidence type="ECO:0000313" key="5">
    <source>
        <dbReference type="Proteomes" id="UP000197097"/>
    </source>
</evidence>
<dbReference type="Gene3D" id="3.40.50.720">
    <property type="entry name" value="NAD(P)-binding Rossmann-like Domain"/>
    <property type="match status" value="1"/>
</dbReference>
<evidence type="ECO:0000313" key="4">
    <source>
        <dbReference type="EMBL" id="OWR01361.1"/>
    </source>
</evidence>
<feature type="domain" description="Ketoreductase" evidence="3">
    <location>
        <begin position="11"/>
        <end position="187"/>
    </location>
</feature>
<proteinExistence type="inferred from homology"/>
<accession>A0A246K5R8</accession>
<dbReference type="Proteomes" id="UP000197097">
    <property type="component" value="Unassembled WGS sequence"/>
</dbReference>
<dbReference type="PANTHER" id="PTHR42901">
    <property type="entry name" value="ALCOHOL DEHYDROGENASE"/>
    <property type="match status" value="1"/>
</dbReference>
<dbReference type="OrthoDB" id="9790785at2"/>
<comment type="caution">
    <text evidence="4">The sequence shown here is derived from an EMBL/GenBank/DDBJ whole genome shotgun (WGS) entry which is preliminary data.</text>
</comment>
<keyword evidence="2" id="KW-0560">Oxidoreductase</keyword>
<gene>
    <name evidence="4" type="ORF">CDQ91_02900</name>
</gene>
<sequence length="244" mass="25852">MTNVTEELAGQVALVTGASRGIGEAIAESLAARGAHVVITARTAGGLEALEDRIHERGGSATIAPLDLTDGDSVARLASAMAERWQKLDMLVLNAAMLGTLTPVAAIDGKEFNKLLTLNLIAQQALIANFDPLLRRSEKGRLLALSSSLAREPRAYWGAYAASKAAFETLVTSYGAEMRNISTVRTAILDPGGTRTQMRARAYPGEDAQSIKEPAAVGEFVAQLMVDGFDSTAFHVLPKVMEQA</sequence>
<dbReference type="SUPFAM" id="SSF51735">
    <property type="entry name" value="NAD(P)-binding Rossmann-fold domains"/>
    <property type="match status" value="1"/>
</dbReference>
<dbReference type="RefSeq" id="WP_088471172.1">
    <property type="nucleotide sequence ID" value="NZ_NISJ01000001.1"/>
</dbReference>
<evidence type="ECO:0000256" key="1">
    <source>
        <dbReference type="ARBA" id="ARBA00006484"/>
    </source>
</evidence>
<organism evidence="4 5">
    <name type="scientific">Sphingopyxis witflariensis</name>
    <dbReference type="NCBI Taxonomy" id="173675"/>
    <lineage>
        <taxon>Bacteria</taxon>
        <taxon>Pseudomonadati</taxon>
        <taxon>Pseudomonadota</taxon>
        <taxon>Alphaproteobacteria</taxon>
        <taxon>Sphingomonadales</taxon>
        <taxon>Sphingomonadaceae</taxon>
        <taxon>Sphingopyxis</taxon>
    </lineage>
</organism>
<dbReference type="InterPro" id="IPR057326">
    <property type="entry name" value="KR_dom"/>
</dbReference>